<sequence>MPDAPRPFRAPVWMSFIVVIMAAFLCITTVVLDPRLEYLYATLFIVAGVFLYIPFVHYSWVVPGMNAVTRLIQSLFLVVPPEDLEEDVLIGSAAKAKAKHT</sequence>
<keyword evidence="1" id="KW-0812">Transmembrane</keyword>
<keyword evidence="3" id="KW-1185">Reference proteome</keyword>
<gene>
    <name evidence="2" type="ORF">AFUS01_LOCUS42957</name>
</gene>
<feature type="transmembrane region" description="Helical" evidence="1">
    <location>
        <begin position="38"/>
        <end position="61"/>
    </location>
</feature>
<reference evidence="2" key="1">
    <citation type="submission" date="2021-06" db="EMBL/GenBank/DDBJ databases">
        <authorList>
            <person name="Hodson N. C."/>
            <person name="Mongue J. A."/>
            <person name="Jaron S. K."/>
        </authorList>
    </citation>
    <scope>NUCLEOTIDE SEQUENCE</scope>
</reference>
<accession>A0A8J2LJY2</accession>
<evidence type="ECO:0000313" key="2">
    <source>
        <dbReference type="EMBL" id="CAG7833318.1"/>
    </source>
</evidence>
<feature type="transmembrane region" description="Helical" evidence="1">
    <location>
        <begin position="12"/>
        <end position="32"/>
    </location>
</feature>
<keyword evidence="1" id="KW-1133">Transmembrane helix</keyword>
<keyword evidence="1" id="KW-0472">Membrane</keyword>
<comment type="caution">
    <text evidence="2">The sequence shown here is derived from an EMBL/GenBank/DDBJ whole genome shotgun (WGS) entry which is preliminary data.</text>
</comment>
<name>A0A8J2LJY2_9HEXA</name>
<dbReference type="AlphaFoldDB" id="A0A8J2LJY2"/>
<dbReference type="EMBL" id="CAJVCH010569837">
    <property type="protein sequence ID" value="CAG7833318.1"/>
    <property type="molecule type" value="Genomic_DNA"/>
</dbReference>
<protein>
    <submittedName>
        <fullName evidence="2">Uncharacterized protein</fullName>
    </submittedName>
</protein>
<evidence type="ECO:0000256" key="1">
    <source>
        <dbReference type="SAM" id="Phobius"/>
    </source>
</evidence>
<dbReference type="Proteomes" id="UP000708208">
    <property type="component" value="Unassembled WGS sequence"/>
</dbReference>
<dbReference type="OrthoDB" id="5982228at2759"/>
<proteinExistence type="predicted"/>
<evidence type="ECO:0000313" key="3">
    <source>
        <dbReference type="Proteomes" id="UP000708208"/>
    </source>
</evidence>
<organism evidence="2 3">
    <name type="scientific">Allacma fusca</name>
    <dbReference type="NCBI Taxonomy" id="39272"/>
    <lineage>
        <taxon>Eukaryota</taxon>
        <taxon>Metazoa</taxon>
        <taxon>Ecdysozoa</taxon>
        <taxon>Arthropoda</taxon>
        <taxon>Hexapoda</taxon>
        <taxon>Collembola</taxon>
        <taxon>Symphypleona</taxon>
        <taxon>Sminthuridae</taxon>
        <taxon>Allacma</taxon>
    </lineage>
</organism>